<dbReference type="Gene3D" id="3.30.40.10">
    <property type="entry name" value="Zinc/RING finger domain, C3HC4 (zinc finger)"/>
    <property type="match status" value="1"/>
</dbReference>
<keyword evidence="3" id="KW-0862">Zinc</keyword>
<keyword evidence="1" id="KW-0479">Metal-binding</keyword>
<accession>A0A4P1QTU2</accession>
<dbReference type="EMBL" id="CM007377">
    <property type="protein sequence ID" value="OIV94923.1"/>
    <property type="molecule type" value="Genomic_DNA"/>
</dbReference>
<dbReference type="Gramene" id="OIV94923">
    <property type="protein sequence ID" value="OIV94923"/>
    <property type="gene ID" value="TanjilG_22120"/>
</dbReference>
<feature type="compositionally biased region" description="Low complexity" evidence="5">
    <location>
        <begin position="818"/>
        <end position="836"/>
    </location>
</feature>
<name>A0A4P1QTU2_LUPAN</name>
<dbReference type="GO" id="GO:0061665">
    <property type="term" value="F:SUMO ligase activity"/>
    <property type="evidence" value="ECO:0007669"/>
    <property type="project" value="TreeGrafter"/>
</dbReference>
<reference evidence="7 8" key="1">
    <citation type="journal article" date="2017" name="Plant Biotechnol. J.">
        <title>A comprehensive draft genome sequence for lupin (Lupinus angustifolius), an emerging health food: insights into plant-microbe interactions and legume evolution.</title>
        <authorList>
            <person name="Hane J.K."/>
            <person name="Ming Y."/>
            <person name="Kamphuis L.G."/>
            <person name="Nelson M.N."/>
            <person name="Garg G."/>
            <person name="Atkins C.A."/>
            <person name="Bayer P.E."/>
            <person name="Bravo A."/>
            <person name="Bringans S."/>
            <person name="Cannon S."/>
            <person name="Edwards D."/>
            <person name="Foley R."/>
            <person name="Gao L.L."/>
            <person name="Harrison M.J."/>
            <person name="Huang W."/>
            <person name="Hurgobin B."/>
            <person name="Li S."/>
            <person name="Liu C.W."/>
            <person name="McGrath A."/>
            <person name="Morahan G."/>
            <person name="Murray J."/>
            <person name="Weller J."/>
            <person name="Jian J."/>
            <person name="Singh K.B."/>
        </authorList>
    </citation>
    <scope>NUCLEOTIDE SEQUENCE [LARGE SCALE GENOMIC DNA]</scope>
    <source>
        <strain evidence="8">cv. Tanjil</strain>
        <tissue evidence="7">Whole plant</tissue>
    </source>
</reference>
<keyword evidence="2 4" id="KW-0863">Zinc-finger</keyword>
<dbReference type="AlphaFoldDB" id="A0A4P1QTU2"/>
<feature type="compositionally biased region" description="Polar residues" evidence="5">
    <location>
        <begin position="646"/>
        <end position="673"/>
    </location>
</feature>
<feature type="region of interest" description="Disordered" evidence="5">
    <location>
        <begin position="747"/>
        <end position="945"/>
    </location>
</feature>
<evidence type="ECO:0000313" key="7">
    <source>
        <dbReference type="EMBL" id="OIV94923.1"/>
    </source>
</evidence>
<protein>
    <recommendedName>
        <fullName evidence="6">SP-RING-type domain-containing protein</fullName>
    </recommendedName>
</protein>
<evidence type="ECO:0000256" key="2">
    <source>
        <dbReference type="ARBA" id="ARBA00022771"/>
    </source>
</evidence>
<feature type="domain" description="SP-RING-type" evidence="6">
    <location>
        <begin position="309"/>
        <end position="390"/>
    </location>
</feature>
<evidence type="ECO:0000256" key="3">
    <source>
        <dbReference type="ARBA" id="ARBA00022833"/>
    </source>
</evidence>
<sequence length="945" mass="103566">MSVPSAHVVSAFDGAGNPVSPSLVNTYRINAVAERLASHIQQRGNRCEPYEIYHLCLSLSRGIDYALANGEIPDRAQELPALMQQICQRKNDEQVHAAAMVLMISVKNACEIGWFGSKEAQELLKCADEMGKIYCSLGNVNTGVTSCHSALQTIMESSNKIPICGFPSRFYPRMKLGRILASMEAKPGYGACPVDFHITKNTVRKEKIWLLVAQTDNIETSACLISPQQVNFLLNGKGVDRRTTVLMDPGPQMPTNVTGMLKFGTNLLQAVGQFNGNYVILIAYMSVTSSVEHPVLQHYVQPAVTSVDSDSDIIEGHSQISLNCPISFTRIKTPVKGRSCKHFQCFDFDNFINISSRKPSWRCPHCNQSVNYADIRLDRNMVDVLKDVGDSVHEVIVHADGSWKAVLENDHNKDKMQNKAHNCEKEQTEPQESMCSPNIVSNVLDLTEDDDQMEMMMNTVGTADRKPFQTSVHGQVVTPNSTSLGMNSTGVNQNVFPQIEDDFWSGLVSVSEHPTLPDTVSPALNLEGDGHDNNLAVNSVMHNQLSSPNNLQLHLNYNSVANEYGRSIPSHISRTPIAVQALPVQQPQALRPQQNSRTYSNPLISSSSTASPHVPLSSPPTADSFNAILSDTERQQRFSRPPMNPPQVSGVNSSALQHHSATQNRVPHFNTPSPTQLQNPYRAGMFGEFGNQHLQQALNPQSLNPTRPSNMQRFQSQQGVSRPGIVQASGATANSHQARVIAAAQAARQSPPISVPIDSFRGLTGDQRGNVGGPPRSVSRTDDLINLQSEQNWRPTAPMRGSLAGKQISDDVRQRIITPTQPSQSSRPQGPQPFRQTQPVQGSRPQGTQPIRQTQPVQGSRPQGPQPIRPTLPVQSSRPQGIQPVRPTLPVQSSRPQSTQPVRPTLPAQSSRPQGPQPVRPTEVSPQLDVLVANNRNANNQSSNK</sequence>
<dbReference type="InterPro" id="IPR004181">
    <property type="entry name" value="Znf_MIZ"/>
</dbReference>
<dbReference type="Proteomes" id="UP000188354">
    <property type="component" value="Chromosome LG17"/>
</dbReference>
<proteinExistence type="predicted"/>
<feature type="region of interest" description="Disordered" evidence="5">
    <location>
        <begin position="586"/>
        <end position="673"/>
    </location>
</feature>
<dbReference type="GO" id="GO:0008270">
    <property type="term" value="F:zinc ion binding"/>
    <property type="evidence" value="ECO:0007669"/>
    <property type="project" value="UniProtKB-KW"/>
</dbReference>
<keyword evidence="8" id="KW-1185">Reference proteome</keyword>
<gene>
    <name evidence="7" type="ORF">TanjilG_22120</name>
</gene>
<evidence type="ECO:0000313" key="8">
    <source>
        <dbReference type="Proteomes" id="UP000188354"/>
    </source>
</evidence>
<dbReference type="InterPro" id="IPR013083">
    <property type="entry name" value="Znf_RING/FYVE/PHD"/>
</dbReference>
<evidence type="ECO:0000256" key="1">
    <source>
        <dbReference type="ARBA" id="ARBA00022723"/>
    </source>
</evidence>
<feature type="compositionally biased region" description="Low complexity" evidence="5">
    <location>
        <begin position="933"/>
        <end position="945"/>
    </location>
</feature>
<dbReference type="GO" id="GO:0000785">
    <property type="term" value="C:chromatin"/>
    <property type="evidence" value="ECO:0007669"/>
    <property type="project" value="TreeGrafter"/>
</dbReference>
<evidence type="ECO:0000259" key="6">
    <source>
        <dbReference type="PROSITE" id="PS51044"/>
    </source>
</evidence>
<evidence type="ECO:0000256" key="4">
    <source>
        <dbReference type="PROSITE-ProRule" id="PRU00452"/>
    </source>
</evidence>
<dbReference type="PANTHER" id="PTHR10782:SF4">
    <property type="entry name" value="TONALLI, ISOFORM E"/>
    <property type="match status" value="1"/>
</dbReference>
<dbReference type="SUPFAM" id="SSF57850">
    <property type="entry name" value="RING/U-box"/>
    <property type="match status" value="1"/>
</dbReference>
<feature type="compositionally biased region" description="Polar residues" evidence="5">
    <location>
        <begin position="595"/>
        <end position="611"/>
    </location>
</feature>
<feature type="compositionally biased region" description="Polar residues" evidence="5">
    <location>
        <begin position="890"/>
        <end position="914"/>
    </location>
</feature>
<dbReference type="STRING" id="3871.A0A4P1QTU2"/>
<feature type="compositionally biased region" description="Polar residues" evidence="5">
    <location>
        <begin position="837"/>
        <end position="863"/>
    </location>
</feature>
<dbReference type="CDD" id="cd16650">
    <property type="entry name" value="SP-RING_PIAS-like"/>
    <property type="match status" value="1"/>
</dbReference>
<dbReference type="Pfam" id="PF02891">
    <property type="entry name" value="zf-MIZ"/>
    <property type="match status" value="1"/>
</dbReference>
<organism evidence="7 8">
    <name type="scientific">Lupinus angustifolius</name>
    <name type="common">Narrow-leaved blue lupine</name>
    <dbReference type="NCBI Taxonomy" id="3871"/>
    <lineage>
        <taxon>Eukaryota</taxon>
        <taxon>Viridiplantae</taxon>
        <taxon>Streptophyta</taxon>
        <taxon>Embryophyta</taxon>
        <taxon>Tracheophyta</taxon>
        <taxon>Spermatophyta</taxon>
        <taxon>Magnoliopsida</taxon>
        <taxon>eudicotyledons</taxon>
        <taxon>Gunneridae</taxon>
        <taxon>Pentapetalae</taxon>
        <taxon>rosids</taxon>
        <taxon>fabids</taxon>
        <taxon>Fabales</taxon>
        <taxon>Fabaceae</taxon>
        <taxon>Papilionoideae</taxon>
        <taxon>50 kb inversion clade</taxon>
        <taxon>genistoids sensu lato</taxon>
        <taxon>core genistoids</taxon>
        <taxon>Genisteae</taxon>
        <taxon>Lupinus</taxon>
    </lineage>
</organism>
<evidence type="ECO:0000256" key="5">
    <source>
        <dbReference type="SAM" id="MobiDB-lite"/>
    </source>
</evidence>
<feature type="compositionally biased region" description="Polar residues" evidence="5">
    <location>
        <begin position="619"/>
        <end position="629"/>
    </location>
</feature>
<dbReference type="GO" id="GO:0016925">
    <property type="term" value="P:protein sumoylation"/>
    <property type="evidence" value="ECO:0007669"/>
    <property type="project" value="TreeGrafter"/>
</dbReference>
<dbReference type="PANTHER" id="PTHR10782">
    <property type="entry name" value="ZINC FINGER MIZ DOMAIN-CONTAINING PROTEIN"/>
    <property type="match status" value="1"/>
</dbReference>
<dbReference type="PROSITE" id="PS51044">
    <property type="entry name" value="ZF_SP_RING"/>
    <property type="match status" value="1"/>
</dbReference>